<keyword evidence="2" id="KW-1185">Reference proteome</keyword>
<sequence length="79" mass="9259">MDGQHKITISGVVFYIESECRKLLTDHLNIIYRNSSRAKSEAVDERMAELLLDELKEEGKQIISNKEVVHFIERTRNLR</sequence>
<evidence type="ECO:0000313" key="2">
    <source>
        <dbReference type="Proteomes" id="UP000095552"/>
    </source>
</evidence>
<accession>A0A1E5SLI7</accession>
<reference evidence="1 2" key="1">
    <citation type="submission" date="2016-08" db="EMBL/GenBank/DDBJ databases">
        <title>Draft genome of Fabibacter sp. strain SK-8.</title>
        <authorList>
            <person name="Wong S.-K."/>
            <person name="Hamasaki K."/>
            <person name="Yoshizawa S."/>
        </authorList>
    </citation>
    <scope>NUCLEOTIDE SEQUENCE [LARGE SCALE GENOMIC DNA]</scope>
    <source>
        <strain evidence="1 2">SK-8</strain>
    </source>
</reference>
<evidence type="ECO:0000313" key="1">
    <source>
        <dbReference type="EMBL" id="OEJ99994.1"/>
    </source>
</evidence>
<protein>
    <submittedName>
        <fullName evidence="1">Uncharacterized protein</fullName>
    </submittedName>
</protein>
<dbReference type="STRING" id="1563681.BFP71_10650"/>
<gene>
    <name evidence="1" type="ORF">BFP71_10650</name>
</gene>
<dbReference type="EMBL" id="MDGQ01000005">
    <property type="protein sequence ID" value="OEJ99994.1"/>
    <property type="molecule type" value="Genomic_DNA"/>
</dbReference>
<dbReference type="Proteomes" id="UP000095552">
    <property type="component" value="Unassembled WGS sequence"/>
</dbReference>
<comment type="caution">
    <text evidence="1">The sequence shown here is derived from an EMBL/GenBank/DDBJ whole genome shotgun (WGS) entry which is preliminary data.</text>
</comment>
<dbReference type="AlphaFoldDB" id="A0A1E5SLI7"/>
<proteinExistence type="predicted"/>
<organism evidence="1 2">
    <name type="scientific">Roseivirga misakiensis</name>
    <dbReference type="NCBI Taxonomy" id="1563681"/>
    <lineage>
        <taxon>Bacteria</taxon>
        <taxon>Pseudomonadati</taxon>
        <taxon>Bacteroidota</taxon>
        <taxon>Cytophagia</taxon>
        <taxon>Cytophagales</taxon>
        <taxon>Roseivirgaceae</taxon>
        <taxon>Roseivirga</taxon>
    </lineage>
</organism>
<name>A0A1E5SLI7_9BACT</name>